<keyword evidence="3" id="KW-1185">Reference proteome</keyword>
<feature type="region of interest" description="Disordered" evidence="1">
    <location>
        <begin position="1"/>
        <end position="55"/>
    </location>
</feature>
<comment type="caution">
    <text evidence="2">The sequence shown here is derived from an EMBL/GenBank/DDBJ whole genome shotgun (WGS) entry which is preliminary data.</text>
</comment>
<sequence>MPAGRSGFFETSLAPARSGDAVAGTRPDAITHARAEIGSGSSADVRTGAAPDTEP</sequence>
<reference evidence="2 3" key="1">
    <citation type="submission" date="2018-06" db="EMBL/GenBank/DDBJ databases">
        <title>Genomic Encyclopedia of Archaeal and Bacterial Type Strains, Phase II (KMG-II): from individual species to whole genera.</title>
        <authorList>
            <person name="Goeker M."/>
        </authorList>
    </citation>
    <scope>NUCLEOTIDE SEQUENCE [LARGE SCALE GENOMIC DNA]</scope>
    <source>
        <strain evidence="2 3">DSM 22009</strain>
    </source>
</reference>
<proteinExistence type="predicted"/>
<protein>
    <submittedName>
        <fullName evidence="2">Uncharacterized protein</fullName>
    </submittedName>
</protein>
<gene>
    <name evidence="2" type="ORF">LX81_03333</name>
</gene>
<name>A0A2W7MYC2_9RHOB</name>
<organism evidence="2 3">
    <name type="scientific">Palleronia aestuarii</name>
    <dbReference type="NCBI Taxonomy" id="568105"/>
    <lineage>
        <taxon>Bacteria</taxon>
        <taxon>Pseudomonadati</taxon>
        <taxon>Pseudomonadota</taxon>
        <taxon>Alphaproteobacteria</taxon>
        <taxon>Rhodobacterales</taxon>
        <taxon>Roseobacteraceae</taxon>
        <taxon>Palleronia</taxon>
    </lineage>
</organism>
<dbReference type="EMBL" id="QKZL01000019">
    <property type="protein sequence ID" value="PZX13105.1"/>
    <property type="molecule type" value="Genomic_DNA"/>
</dbReference>
<dbReference type="AlphaFoldDB" id="A0A2W7MYC2"/>
<evidence type="ECO:0000256" key="1">
    <source>
        <dbReference type="SAM" id="MobiDB-lite"/>
    </source>
</evidence>
<dbReference type="Proteomes" id="UP000248916">
    <property type="component" value="Unassembled WGS sequence"/>
</dbReference>
<accession>A0A2W7MYC2</accession>
<evidence type="ECO:0000313" key="3">
    <source>
        <dbReference type="Proteomes" id="UP000248916"/>
    </source>
</evidence>
<evidence type="ECO:0000313" key="2">
    <source>
        <dbReference type="EMBL" id="PZX13105.1"/>
    </source>
</evidence>